<protein>
    <submittedName>
        <fullName evidence="1">Uncharacterized protein</fullName>
    </submittedName>
</protein>
<dbReference type="Proteomes" id="UP000886998">
    <property type="component" value="Unassembled WGS sequence"/>
</dbReference>
<proteinExistence type="predicted"/>
<gene>
    <name evidence="1" type="ORF">TNIN_458721</name>
</gene>
<accession>A0A8X6XLH4</accession>
<keyword evidence="2" id="KW-1185">Reference proteome</keyword>
<comment type="caution">
    <text evidence="1">The sequence shown here is derived from an EMBL/GenBank/DDBJ whole genome shotgun (WGS) entry which is preliminary data.</text>
</comment>
<organism evidence="1 2">
    <name type="scientific">Trichonephila inaurata madagascariensis</name>
    <dbReference type="NCBI Taxonomy" id="2747483"/>
    <lineage>
        <taxon>Eukaryota</taxon>
        <taxon>Metazoa</taxon>
        <taxon>Ecdysozoa</taxon>
        <taxon>Arthropoda</taxon>
        <taxon>Chelicerata</taxon>
        <taxon>Arachnida</taxon>
        <taxon>Araneae</taxon>
        <taxon>Araneomorphae</taxon>
        <taxon>Entelegynae</taxon>
        <taxon>Araneoidea</taxon>
        <taxon>Nephilidae</taxon>
        <taxon>Trichonephila</taxon>
        <taxon>Trichonephila inaurata</taxon>
    </lineage>
</organism>
<dbReference type="EMBL" id="BMAV01010386">
    <property type="protein sequence ID" value="GFY55434.1"/>
    <property type="molecule type" value="Genomic_DNA"/>
</dbReference>
<evidence type="ECO:0000313" key="1">
    <source>
        <dbReference type="EMBL" id="GFY55434.1"/>
    </source>
</evidence>
<name>A0A8X6XLH4_9ARAC</name>
<reference evidence="1" key="1">
    <citation type="submission" date="2020-08" db="EMBL/GenBank/DDBJ databases">
        <title>Multicomponent nature underlies the extraordinary mechanical properties of spider dragline silk.</title>
        <authorList>
            <person name="Kono N."/>
            <person name="Nakamura H."/>
            <person name="Mori M."/>
            <person name="Yoshida Y."/>
            <person name="Ohtoshi R."/>
            <person name="Malay A.D."/>
            <person name="Moran D.A.P."/>
            <person name="Tomita M."/>
            <person name="Numata K."/>
            <person name="Arakawa K."/>
        </authorList>
    </citation>
    <scope>NUCLEOTIDE SEQUENCE</scope>
</reference>
<sequence length="90" mass="10622">MYLQRHLITYDVPDPKGGTRDDQKKKRLIDCLAARGKLEMNLVIASLQCRKDFESRYKKSVLRVFHRYASELEVESIMVRSLSRRNHPDT</sequence>
<evidence type="ECO:0000313" key="2">
    <source>
        <dbReference type="Proteomes" id="UP000886998"/>
    </source>
</evidence>
<dbReference type="AlphaFoldDB" id="A0A8X6XLH4"/>